<organism evidence="1 2">
    <name type="scientific">Candolleomyces eurysporus</name>
    <dbReference type="NCBI Taxonomy" id="2828524"/>
    <lineage>
        <taxon>Eukaryota</taxon>
        <taxon>Fungi</taxon>
        <taxon>Dikarya</taxon>
        <taxon>Basidiomycota</taxon>
        <taxon>Agaricomycotina</taxon>
        <taxon>Agaricomycetes</taxon>
        <taxon>Agaricomycetidae</taxon>
        <taxon>Agaricales</taxon>
        <taxon>Agaricineae</taxon>
        <taxon>Psathyrellaceae</taxon>
        <taxon>Candolleomyces</taxon>
    </lineage>
</organism>
<dbReference type="Proteomes" id="UP001140091">
    <property type="component" value="Unassembled WGS sequence"/>
</dbReference>
<keyword evidence="2" id="KW-1185">Reference proteome</keyword>
<feature type="non-terminal residue" evidence="1">
    <location>
        <position position="175"/>
    </location>
</feature>
<proteinExistence type="predicted"/>
<accession>A0A9W8M9A2</accession>
<gene>
    <name evidence="1" type="ORF">H1R20_g16386</name>
</gene>
<evidence type="ECO:0000313" key="2">
    <source>
        <dbReference type="Proteomes" id="UP001140091"/>
    </source>
</evidence>
<evidence type="ECO:0000313" key="1">
    <source>
        <dbReference type="EMBL" id="KAJ2920708.1"/>
    </source>
</evidence>
<protein>
    <submittedName>
        <fullName evidence="1">Uncharacterized protein</fullName>
    </submittedName>
</protein>
<sequence length="175" mass="19835">MWVSRDMITVTELMTRVELTPNIIHGLTKMWQHNARYLPFYVFDWWNYLGVDCPAPSRLSSIREALSACAWDRLQSVPHIEPGNARSSNLCEEPDENKEVSLDPSEFTARRMKDAQKQCEAARVRVCAMMETVTEQMEAIRAKLGAAGIELEDPKVVAAKARLVMVKGTSNLLPR</sequence>
<reference evidence="1" key="1">
    <citation type="submission" date="2022-06" db="EMBL/GenBank/DDBJ databases">
        <title>Genome Sequence of Candolleomyces eurysporus.</title>
        <authorList>
            <person name="Buettner E."/>
        </authorList>
    </citation>
    <scope>NUCLEOTIDE SEQUENCE</scope>
    <source>
        <strain evidence="1">VTCC 930004</strain>
    </source>
</reference>
<name>A0A9W8M9A2_9AGAR</name>
<dbReference type="EMBL" id="JANBPK010001793">
    <property type="protein sequence ID" value="KAJ2920708.1"/>
    <property type="molecule type" value="Genomic_DNA"/>
</dbReference>
<comment type="caution">
    <text evidence="1">The sequence shown here is derived from an EMBL/GenBank/DDBJ whole genome shotgun (WGS) entry which is preliminary data.</text>
</comment>
<dbReference type="AlphaFoldDB" id="A0A9W8M9A2"/>